<dbReference type="Proteomes" id="UP001054945">
    <property type="component" value="Unassembled WGS sequence"/>
</dbReference>
<name>A0AAV4NC56_CAEEX</name>
<dbReference type="EMBL" id="BPLR01020777">
    <property type="protein sequence ID" value="GIX82387.1"/>
    <property type="molecule type" value="Genomic_DNA"/>
</dbReference>
<sequence length="98" mass="10748">MILIERCLSPCTTERSQFSAASKEISQKSFRTGTPDSLQMEERISLICGLVKIIPSKIHKHSLLPFGCAPGFHDRHPAASVLFGAAAYITSLYLSLLL</sequence>
<dbReference type="AlphaFoldDB" id="A0AAV4NC56"/>
<evidence type="ECO:0000313" key="1">
    <source>
        <dbReference type="EMBL" id="GIX82387.1"/>
    </source>
</evidence>
<evidence type="ECO:0000313" key="2">
    <source>
        <dbReference type="Proteomes" id="UP001054945"/>
    </source>
</evidence>
<gene>
    <name evidence="1" type="ORF">CEXT_351031</name>
</gene>
<keyword evidence="2" id="KW-1185">Reference proteome</keyword>
<accession>A0AAV4NC56</accession>
<proteinExistence type="predicted"/>
<comment type="caution">
    <text evidence="1">The sequence shown here is derived from an EMBL/GenBank/DDBJ whole genome shotgun (WGS) entry which is preliminary data.</text>
</comment>
<organism evidence="1 2">
    <name type="scientific">Caerostris extrusa</name>
    <name type="common">Bark spider</name>
    <name type="synonym">Caerostris bankana</name>
    <dbReference type="NCBI Taxonomy" id="172846"/>
    <lineage>
        <taxon>Eukaryota</taxon>
        <taxon>Metazoa</taxon>
        <taxon>Ecdysozoa</taxon>
        <taxon>Arthropoda</taxon>
        <taxon>Chelicerata</taxon>
        <taxon>Arachnida</taxon>
        <taxon>Araneae</taxon>
        <taxon>Araneomorphae</taxon>
        <taxon>Entelegynae</taxon>
        <taxon>Araneoidea</taxon>
        <taxon>Araneidae</taxon>
        <taxon>Caerostris</taxon>
    </lineage>
</organism>
<reference evidence="1 2" key="1">
    <citation type="submission" date="2021-06" db="EMBL/GenBank/DDBJ databases">
        <title>Caerostris extrusa draft genome.</title>
        <authorList>
            <person name="Kono N."/>
            <person name="Arakawa K."/>
        </authorList>
    </citation>
    <scope>NUCLEOTIDE SEQUENCE [LARGE SCALE GENOMIC DNA]</scope>
</reference>
<protein>
    <submittedName>
        <fullName evidence="1">Uncharacterized protein</fullName>
    </submittedName>
</protein>